<feature type="transmembrane region" description="Helical" evidence="1">
    <location>
        <begin position="41"/>
        <end position="58"/>
    </location>
</feature>
<name>B0DKJ0_LACBS</name>
<keyword evidence="3" id="KW-1185">Reference proteome</keyword>
<feature type="transmembrane region" description="Helical" evidence="1">
    <location>
        <begin position="494"/>
        <end position="512"/>
    </location>
</feature>
<feature type="transmembrane region" description="Helical" evidence="1">
    <location>
        <begin position="401"/>
        <end position="420"/>
    </location>
</feature>
<feature type="transmembrane region" description="Helical" evidence="1">
    <location>
        <begin position="570"/>
        <end position="589"/>
    </location>
</feature>
<keyword evidence="1" id="KW-1133">Transmembrane helix</keyword>
<dbReference type="EMBL" id="DS547115">
    <property type="protein sequence ID" value="EDR05076.1"/>
    <property type="molecule type" value="Genomic_DNA"/>
</dbReference>
<evidence type="ECO:0000313" key="2">
    <source>
        <dbReference type="EMBL" id="EDR05076.1"/>
    </source>
</evidence>
<proteinExistence type="predicted"/>
<evidence type="ECO:0000256" key="1">
    <source>
        <dbReference type="SAM" id="Phobius"/>
    </source>
</evidence>
<gene>
    <name evidence="2" type="ORF">LACBIDRAFT_303866</name>
</gene>
<dbReference type="GeneID" id="6079910"/>
<dbReference type="OrthoDB" id="3020985at2759"/>
<dbReference type="Proteomes" id="UP000001194">
    <property type="component" value="Unassembled WGS sequence"/>
</dbReference>
<dbReference type="KEGG" id="lbc:LACBIDRAFT_303866"/>
<organism evidence="3">
    <name type="scientific">Laccaria bicolor (strain S238N-H82 / ATCC MYA-4686)</name>
    <name type="common">Bicoloured deceiver</name>
    <name type="synonym">Laccaria laccata var. bicolor</name>
    <dbReference type="NCBI Taxonomy" id="486041"/>
    <lineage>
        <taxon>Eukaryota</taxon>
        <taxon>Fungi</taxon>
        <taxon>Dikarya</taxon>
        <taxon>Basidiomycota</taxon>
        <taxon>Agaricomycotina</taxon>
        <taxon>Agaricomycetes</taxon>
        <taxon>Agaricomycetidae</taxon>
        <taxon>Agaricales</taxon>
        <taxon>Agaricineae</taxon>
        <taxon>Hydnangiaceae</taxon>
        <taxon>Laccaria</taxon>
    </lineage>
</organism>
<sequence length="651" mass="71562">MEMQILKMSLRIPVTIITTAVIALSLPLVFAQAPVNDVVSWPPGLLLLATVLYATLGSSPNELWEIEPVTGIFLFTGLPKLSIRGMQRVNWVTSACHFVPGIRSAYGRANFWVRSNSISASARAQALERVLSQLRCVTYRPLETPLNEEIWEVTSAGLMTRVNLVPQSPNFETKCPPPVARDFLLFAATDYHAFREWEVQVFSNNKMVFCTKNMPPSSIIDVASERDALYVVTAQMVRRPHSQSPLRGVATRVGDNEYGPVYTIDLDLINHDIPICAIDFHSYAPQGHKVSATLSELARSYFRVVQYLKQNASQQIGLSGQVARVEVGQTLWISILGGAILDTGRLTIQNLPGRWGMKDITADDAYLTRIDSVLQQLAPYAGTATEFGDLVFSGGINRRSAVPFFIAGIFGQIAVCYFLSVGTSAGVWTSVALANSLYAGRLTDWHSMYYGKALAKSDEQPGMKMYVPGSSSKELMVIATFDRSTPKEGGLRPGFFMATCGLAAAILGAIFVRQTRVTLRFGPSALTPSWILYTAVVLCLGTTLLVTSMLVVQQAYEKTWWEDSELPTRWMAYSTFSCSVAVCVLAIVFKLRGLDRLWPVLDALTWLSGVPLGMLENGRSFSADDNMLHLVFINRWMMGAVASALGSGIRG</sequence>
<dbReference type="RefSeq" id="XP_001884466.1">
    <property type="nucleotide sequence ID" value="XM_001884431.1"/>
</dbReference>
<dbReference type="InParanoid" id="B0DKJ0"/>
<keyword evidence="1" id="KW-0812">Transmembrane</keyword>
<reference evidence="2 3" key="1">
    <citation type="journal article" date="2008" name="Nature">
        <title>The genome of Laccaria bicolor provides insights into mycorrhizal symbiosis.</title>
        <authorList>
            <person name="Martin F."/>
            <person name="Aerts A."/>
            <person name="Ahren D."/>
            <person name="Brun A."/>
            <person name="Danchin E.G.J."/>
            <person name="Duchaussoy F."/>
            <person name="Gibon J."/>
            <person name="Kohler A."/>
            <person name="Lindquist E."/>
            <person name="Pereda V."/>
            <person name="Salamov A."/>
            <person name="Shapiro H.J."/>
            <person name="Wuyts J."/>
            <person name="Blaudez D."/>
            <person name="Buee M."/>
            <person name="Brokstein P."/>
            <person name="Canbaeck B."/>
            <person name="Cohen D."/>
            <person name="Courty P.E."/>
            <person name="Coutinho P.M."/>
            <person name="Delaruelle C."/>
            <person name="Detter J.C."/>
            <person name="Deveau A."/>
            <person name="DiFazio S."/>
            <person name="Duplessis S."/>
            <person name="Fraissinet-Tachet L."/>
            <person name="Lucic E."/>
            <person name="Frey-Klett P."/>
            <person name="Fourrey C."/>
            <person name="Feussner I."/>
            <person name="Gay G."/>
            <person name="Grimwood J."/>
            <person name="Hoegger P.J."/>
            <person name="Jain P."/>
            <person name="Kilaru S."/>
            <person name="Labbe J."/>
            <person name="Lin Y.C."/>
            <person name="Legue V."/>
            <person name="Le Tacon F."/>
            <person name="Marmeisse R."/>
            <person name="Melayah D."/>
            <person name="Montanini B."/>
            <person name="Muratet M."/>
            <person name="Nehls U."/>
            <person name="Niculita-Hirzel H."/>
            <person name="Oudot-Le Secq M.P."/>
            <person name="Peter M."/>
            <person name="Quesneville H."/>
            <person name="Rajashekar B."/>
            <person name="Reich M."/>
            <person name="Rouhier N."/>
            <person name="Schmutz J."/>
            <person name="Yin T."/>
            <person name="Chalot M."/>
            <person name="Henrissat B."/>
            <person name="Kuees U."/>
            <person name="Lucas S."/>
            <person name="Van de Peer Y."/>
            <person name="Podila G.K."/>
            <person name="Polle A."/>
            <person name="Pukkila P.J."/>
            <person name="Richardson P.M."/>
            <person name="Rouze P."/>
            <person name="Sanders I.R."/>
            <person name="Stajich J.E."/>
            <person name="Tunlid A."/>
            <person name="Tuskan G."/>
            <person name="Grigoriev I.V."/>
        </authorList>
    </citation>
    <scope>NUCLEOTIDE SEQUENCE [LARGE SCALE GENOMIC DNA]</scope>
    <source>
        <strain evidence="3">S238N-H82 / ATCC MYA-4686</strain>
    </source>
</reference>
<protein>
    <submittedName>
        <fullName evidence="2">Predicted protein</fullName>
    </submittedName>
</protein>
<accession>B0DKJ0</accession>
<feature type="transmembrane region" description="Helical" evidence="1">
    <location>
        <begin position="532"/>
        <end position="550"/>
    </location>
</feature>
<evidence type="ECO:0000313" key="3">
    <source>
        <dbReference type="Proteomes" id="UP000001194"/>
    </source>
</evidence>
<dbReference type="AlphaFoldDB" id="B0DKJ0"/>
<keyword evidence="1" id="KW-0472">Membrane</keyword>
<dbReference type="HOGENOM" id="CLU_403350_0_0_1"/>